<proteinExistence type="predicted"/>
<accession>A0A518I028</accession>
<dbReference type="RefSeq" id="WP_145390619.1">
    <property type="nucleotide sequence ID" value="NZ_CP037423.1"/>
</dbReference>
<keyword evidence="4" id="KW-1185">Reference proteome</keyword>
<dbReference type="Gene3D" id="1.20.58.290">
    <property type="entry name" value="Hypothetical membrane protein ta0354_69_121"/>
    <property type="match status" value="1"/>
</dbReference>
<reference evidence="3 4" key="1">
    <citation type="submission" date="2019-03" db="EMBL/GenBank/DDBJ databases">
        <title>Deep-cultivation of Planctomycetes and their phenomic and genomic characterization uncovers novel biology.</title>
        <authorList>
            <person name="Wiegand S."/>
            <person name="Jogler M."/>
            <person name="Boedeker C."/>
            <person name="Pinto D."/>
            <person name="Vollmers J."/>
            <person name="Rivas-Marin E."/>
            <person name="Kohn T."/>
            <person name="Peeters S.H."/>
            <person name="Heuer A."/>
            <person name="Rast P."/>
            <person name="Oberbeckmann S."/>
            <person name="Bunk B."/>
            <person name="Jeske O."/>
            <person name="Meyerdierks A."/>
            <person name="Storesund J.E."/>
            <person name="Kallscheuer N."/>
            <person name="Luecker S."/>
            <person name="Lage O.M."/>
            <person name="Pohl T."/>
            <person name="Merkel B.J."/>
            <person name="Hornburger P."/>
            <person name="Mueller R.-W."/>
            <person name="Bruemmer F."/>
            <person name="Labrenz M."/>
            <person name="Spormann A.M."/>
            <person name="Op den Camp H."/>
            <person name="Overmann J."/>
            <person name="Amann R."/>
            <person name="Jetten M.S.M."/>
            <person name="Mascher T."/>
            <person name="Medema M.H."/>
            <person name="Devos D.P."/>
            <person name="Kaster A.-K."/>
            <person name="Ovreas L."/>
            <person name="Rohde M."/>
            <person name="Galperin M.Y."/>
            <person name="Jogler C."/>
        </authorList>
    </citation>
    <scope>NUCLEOTIDE SEQUENCE [LARGE SCALE GENOMIC DNA]</scope>
    <source>
        <strain evidence="3 4">Enr13</strain>
    </source>
</reference>
<feature type="domain" description="DUF447" evidence="1">
    <location>
        <begin position="4"/>
        <end position="131"/>
    </location>
</feature>
<sequence>MILESIVTTIGADGRVNLAPMGPVVSNPDAMTSSGSADPGFILRPFEGSRTFANLGATRRATIHVTDNAALFARAAVSQLDDQSASLRRSDCGGWAILNHCHRWFAVEVTSVAETPPRYEMPCRVVDSGIIAPFFGFNRAKHAVIEAAILATRTHLIPAADVRSQLDALKPLVDKTAGSAERDAFETLVAVITRRIEPHAPTGIR</sequence>
<feature type="domain" description="DUF447" evidence="2">
    <location>
        <begin position="138"/>
        <end position="188"/>
    </location>
</feature>
<dbReference type="InterPro" id="IPR049288">
    <property type="entry name" value="DUF447_C"/>
</dbReference>
<dbReference type="Pfam" id="PF04289">
    <property type="entry name" value="DUF447_N"/>
    <property type="match status" value="1"/>
</dbReference>
<evidence type="ECO:0008006" key="5">
    <source>
        <dbReference type="Google" id="ProtNLM"/>
    </source>
</evidence>
<dbReference type="AlphaFoldDB" id="A0A518I028"/>
<evidence type="ECO:0000259" key="1">
    <source>
        <dbReference type="Pfam" id="PF04289"/>
    </source>
</evidence>
<gene>
    <name evidence="3" type="ORF">Enr13x_63680</name>
</gene>
<dbReference type="InterPro" id="IPR012349">
    <property type="entry name" value="Split_barrel_FMN-bd"/>
</dbReference>
<evidence type="ECO:0000259" key="2">
    <source>
        <dbReference type="Pfam" id="PF20766"/>
    </source>
</evidence>
<dbReference type="EMBL" id="CP037423">
    <property type="protein sequence ID" value="QDV46459.1"/>
    <property type="molecule type" value="Genomic_DNA"/>
</dbReference>
<dbReference type="Proteomes" id="UP000319004">
    <property type="component" value="Chromosome"/>
</dbReference>
<evidence type="ECO:0000313" key="3">
    <source>
        <dbReference type="EMBL" id="QDV46459.1"/>
    </source>
</evidence>
<protein>
    <recommendedName>
        <fullName evidence="5">DUF447 family protein</fullName>
    </recommendedName>
</protein>
<name>A0A518I028_9BACT</name>
<dbReference type="OrthoDB" id="2112021at2"/>
<dbReference type="Gene3D" id="2.30.110.10">
    <property type="entry name" value="Electron Transport, Fmn-binding Protein, Chain A"/>
    <property type="match status" value="1"/>
</dbReference>
<dbReference type="KEGG" id="snep:Enr13x_63680"/>
<dbReference type="SUPFAM" id="SSF50475">
    <property type="entry name" value="FMN-binding split barrel"/>
    <property type="match status" value="1"/>
</dbReference>
<evidence type="ECO:0000313" key="4">
    <source>
        <dbReference type="Proteomes" id="UP000319004"/>
    </source>
</evidence>
<dbReference type="InterPro" id="IPR007386">
    <property type="entry name" value="DUF447_N"/>
</dbReference>
<dbReference type="Pfam" id="PF20766">
    <property type="entry name" value="DUF447_C"/>
    <property type="match status" value="1"/>
</dbReference>
<organism evidence="3 4">
    <name type="scientific">Stieleria neptunia</name>
    <dbReference type="NCBI Taxonomy" id="2527979"/>
    <lineage>
        <taxon>Bacteria</taxon>
        <taxon>Pseudomonadati</taxon>
        <taxon>Planctomycetota</taxon>
        <taxon>Planctomycetia</taxon>
        <taxon>Pirellulales</taxon>
        <taxon>Pirellulaceae</taxon>
        <taxon>Stieleria</taxon>
    </lineage>
</organism>